<dbReference type="EMBL" id="JACHJJ010000005">
    <property type="protein sequence ID" value="MBB5962724.1"/>
    <property type="molecule type" value="Genomic_DNA"/>
</dbReference>
<evidence type="ECO:0000256" key="3">
    <source>
        <dbReference type="ARBA" id="ARBA00022692"/>
    </source>
</evidence>
<feature type="region of interest" description="Disordered" evidence="6">
    <location>
        <begin position="484"/>
        <end position="514"/>
    </location>
</feature>
<feature type="transmembrane region" description="Helical" evidence="7">
    <location>
        <begin position="140"/>
        <end position="164"/>
    </location>
</feature>
<name>A0A841D2I6_PLAVE</name>
<feature type="transmembrane region" description="Helical" evidence="7">
    <location>
        <begin position="349"/>
        <end position="370"/>
    </location>
</feature>
<dbReference type="RefSeq" id="WP_338047687.1">
    <property type="nucleotide sequence ID" value="NZ_BAAAWZ010000001.1"/>
</dbReference>
<evidence type="ECO:0000256" key="7">
    <source>
        <dbReference type="SAM" id="Phobius"/>
    </source>
</evidence>
<evidence type="ECO:0000256" key="1">
    <source>
        <dbReference type="ARBA" id="ARBA00004651"/>
    </source>
</evidence>
<feature type="region of interest" description="Disordered" evidence="6">
    <location>
        <begin position="80"/>
        <end position="103"/>
    </location>
</feature>
<feature type="transmembrane region" description="Helical" evidence="7">
    <location>
        <begin position="417"/>
        <end position="437"/>
    </location>
</feature>
<gene>
    <name evidence="8" type="ORF">FHS22_001992</name>
</gene>
<evidence type="ECO:0000256" key="6">
    <source>
        <dbReference type="SAM" id="MobiDB-lite"/>
    </source>
</evidence>
<accession>A0A841D2I6</accession>
<evidence type="ECO:0000256" key="2">
    <source>
        <dbReference type="ARBA" id="ARBA00022475"/>
    </source>
</evidence>
<comment type="subcellular location">
    <subcellularLocation>
        <location evidence="1">Cell membrane</location>
        <topology evidence="1">Multi-pass membrane protein</topology>
    </subcellularLocation>
</comment>
<dbReference type="InterPro" id="IPR050833">
    <property type="entry name" value="Poly_Biosynth_Transport"/>
</dbReference>
<dbReference type="PANTHER" id="PTHR30250">
    <property type="entry name" value="PST FAMILY PREDICTED COLANIC ACID TRANSPORTER"/>
    <property type="match status" value="1"/>
</dbReference>
<evidence type="ECO:0000313" key="9">
    <source>
        <dbReference type="Proteomes" id="UP000562352"/>
    </source>
</evidence>
<keyword evidence="3 7" id="KW-0812">Transmembrane</keyword>
<dbReference type="Proteomes" id="UP000562352">
    <property type="component" value="Unassembled WGS sequence"/>
</dbReference>
<keyword evidence="9" id="KW-1185">Reference proteome</keyword>
<keyword evidence="5 7" id="KW-0472">Membrane</keyword>
<proteinExistence type="predicted"/>
<comment type="caution">
    <text evidence="8">The sequence shown here is derived from an EMBL/GenBank/DDBJ whole genome shotgun (WGS) entry which is preliminary data.</text>
</comment>
<evidence type="ECO:0000256" key="5">
    <source>
        <dbReference type="ARBA" id="ARBA00023136"/>
    </source>
</evidence>
<organism evidence="8 9">
    <name type="scientific">Planomonospora venezuelensis</name>
    <dbReference type="NCBI Taxonomy" id="1999"/>
    <lineage>
        <taxon>Bacteria</taxon>
        <taxon>Bacillati</taxon>
        <taxon>Actinomycetota</taxon>
        <taxon>Actinomycetes</taxon>
        <taxon>Streptosporangiales</taxon>
        <taxon>Streptosporangiaceae</taxon>
        <taxon>Planomonospora</taxon>
    </lineage>
</organism>
<feature type="transmembrane region" description="Helical" evidence="7">
    <location>
        <begin position="108"/>
        <end position="128"/>
    </location>
</feature>
<dbReference type="PANTHER" id="PTHR30250:SF27">
    <property type="entry name" value="POLYSACCHARIDE BIOSYNTHESIS PROTEIN"/>
    <property type="match status" value="1"/>
</dbReference>
<sequence length="514" mass="51790">MTAARTRLGGLAGRGLAGLAGAGVSAAAQFAVVVLVTRGAGQEAAGSFFAATALCLMAAGVLRLDTGNGLVHVIARDRLSGRPEGSGPARRDPSGPPRSPGPSGHVRAALIPVLTLSAAVAAAALVWAEEIAGVAGTPGAVRVLALALPVVVCADVLVAATRGFGEMRPTVVLDGILRPAGQLLLVGLVVAAAAVPPDAPAPGAPAPAPGGTGSGRDVPWPGPADLPWLLVAAWALPYLPVLLLAAARLRRLLPREPYPPGTAHGLWRHLWPRSAAAAVQAVFQRLDVVIVAVLAGPVEAAVYTAATRFKIVGQLAGQGLAQAAQPRLVRALAGGDLPHARELYQSTTAWLVLLTWPVWLGYAALAPWLLGLFGGGSGDGGYASGVPVALVLSATMALATACGMADVILTAAGHTRLSLANLLAAVAVTVALDVALIPAHGALGAALGWSGGVLVKNLLPLWQIHRRYGLRPFGAHTAAACVPRLRPPTPGTPSSPDIPDIPGGSAGHAPRRPR</sequence>
<feature type="transmembrane region" description="Helical" evidence="7">
    <location>
        <begin position="382"/>
        <end position="405"/>
    </location>
</feature>
<reference evidence="8 9" key="1">
    <citation type="submission" date="2020-08" db="EMBL/GenBank/DDBJ databases">
        <title>Genomic Encyclopedia of Type Strains, Phase III (KMG-III): the genomes of soil and plant-associated and newly described type strains.</title>
        <authorList>
            <person name="Whitman W."/>
        </authorList>
    </citation>
    <scope>NUCLEOTIDE SEQUENCE [LARGE SCALE GENOMIC DNA]</scope>
    <source>
        <strain evidence="8 9">CECT 3303</strain>
    </source>
</reference>
<dbReference type="AlphaFoldDB" id="A0A841D2I6"/>
<keyword evidence="2" id="KW-1003">Cell membrane</keyword>
<keyword evidence="4 7" id="KW-1133">Transmembrane helix</keyword>
<protein>
    <submittedName>
        <fullName evidence="8">O-antigen/teichoic acid export membrane protein</fullName>
    </submittedName>
</protein>
<evidence type="ECO:0000256" key="4">
    <source>
        <dbReference type="ARBA" id="ARBA00022989"/>
    </source>
</evidence>
<feature type="transmembrane region" description="Helical" evidence="7">
    <location>
        <begin position="226"/>
        <end position="247"/>
    </location>
</feature>
<feature type="transmembrane region" description="Helical" evidence="7">
    <location>
        <begin position="43"/>
        <end position="62"/>
    </location>
</feature>
<dbReference type="GO" id="GO:0005886">
    <property type="term" value="C:plasma membrane"/>
    <property type="evidence" value="ECO:0007669"/>
    <property type="project" value="UniProtKB-SubCell"/>
</dbReference>
<evidence type="ECO:0000313" key="8">
    <source>
        <dbReference type="EMBL" id="MBB5962724.1"/>
    </source>
</evidence>